<feature type="domain" description="Monopolin complex subunit Csm1/Pcs1 C-terminal" evidence="3">
    <location>
        <begin position="399"/>
        <end position="485"/>
    </location>
</feature>
<dbReference type="Pfam" id="PF12539">
    <property type="entry name" value="Csm1"/>
    <property type="match status" value="1"/>
</dbReference>
<name>A0A9W8TNY4_9PEZI</name>
<keyword evidence="5" id="KW-1185">Reference proteome</keyword>
<dbReference type="InterPro" id="IPR020981">
    <property type="entry name" value="Csm1/Pcs1_C"/>
</dbReference>
<dbReference type="InterPro" id="IPR040349">
    <property type="entry name" value="Csm1/Pcs1"/>
</dbReference>
<evidence type="ECO:0000259" key="3">
    <source>
        <dbReference type="Pfam" id="PF12539"/>
    </source>
</evidence>
<proteinExistence type="predicted"/>
<dbReference type="GO" id="GO:1990644">
    <property type="term" value="F:microtubule site clamp"/>
    <property type="evidence" value="ECO:0007669"/>
    <property type="project" value="TreeGrafter"/>
</dbReference>
<sequence>MAKILPTININRLASVLKLQSMPRGKLTALVDLIDEEEEEDLFANKAQSKTANMPPKKARAAATGRVTKSTRAPRASARNALAEKAGNVQEEPVQSKGTKRSASDDAPEDHDMEDKPKSGRGRPKATKARRISDPDEEDELSVMQVESTPPQPVRRGRKPKMNVEAEIPETQPEAQPEVEIPETQQVGMVEMKAPEDLQSEDDQLHDLPSYHRQGISSVQRPRSRSFLSASRKPVSASDSESNDPALRRRIGELTRKHETLEAKYRDLREIGVQEAERNFDRLRKQGEERANTDKELIATLKAQLASETEVAKKAEQLQKQLDDILKKNEELQIKLDLAQGNLTEAKTEIKTLSTKLTAARSAEPATNVKVPGSAMKNNFTNNRHIVNAAEAAAQLAQKKENLYGDLTGLLVCGVKKEQDEEVFDCVQTGRNGTLHFKLSIGLDGSSDKFEDAQFMYMPQLDAARDEELIDTLPDYLVEEITFPRLHAAKFYSRVVKALSERPE</sequence>
<dbReference type="Proteomes" id="UP001148614">
    <property type="component" value="Unassembled WGS sequence"/>
</dbReference>
<feature type="region of interest" description="Disordered" evidence="2">
    <location>
        <begin position="44"/>
        <end position="251"/>
    </location>
</feature>
<keyword evidence="1" id="KW-0175">Coiled coil</keyword>
<reference evidence="4" key="1">
    <citation type="submission" date="2022-07" db="EMBL/GenBank/DDBJ databases">
        <title>Genome Sequence of Xylaria arbuscula.</title>
        <authorList>
            <person name="Buettner E."/>
        </authorList>
    </citation>
    <scope>NUCLEOTIDE SEQUENCE</scope>
    <source>
        <strain evidence="4">VT107</strain>
    </source>
</reference>
<evidence type="ECO:0000256" key="1">
    <source>
        <dbReference type="SAM" id="Coils"/>
    </source>
</evidence>
<accession>A0A9W8TNY4</accession>
<evidence type="ECO:0000256" key="2">
    <source>
        <dbReference type="SAM" id="MobiDB-lite"/>
    </source>
</evidence>
<dbReference type="PANTHER" id="PTHR28006:SF1">
    <property type="entry name" value="MONOPOLIN COMPLEX SUBUNIT CSM1"/>
    <property type="match status" value="1"/>
</dbReference>
<organism evidence="4 5">
    <name type="scientific">Xylaria arbuscula</name>
    <dbReference type="NCBI Taxonomy" id="114810"/>
    <lineage>
        <taxon>Eukaryota</taxon>
        <taxon>Fungi</taxon>
        <taxon>Dikarya</taxon>
        <taxon>Ascomycota</taxon>
        <taxon>Pezizomycotina</taxon>
        <taxon>Sordariomycetes</taxon>
        <taxon>Xylariomycetidae</taxon>
        <taxon>Xylariales</taxon>
        <taxon>Xylariaceae</taxon>
        <taxon>Xylaria</taxon>
    </lineage>
</organism>
<evidence type="ECO:0000313" key="4">
    <source>
        <dbReference type="EMBL" id="KAJ3577898.1"/>
    </source>
</evidence>
<dbReference type="FunFam" id="3.90.1150.80:FF:000001">
    <property type="entry name" value="Chromosome segregation protein (Pcs1)"/>
    <property type="match status" value="1"/>
</dbReference>
<dbReference type="CDD" id="cd23787">
    <property type="entry name" value="RWD_CSM1"/>
    <property type="match status" value="1"/>
</dbReference>
<dbReference type="GO" id="GO:0051315">
    <property type="term" value="P:attachment of mitotic spindle microtubules to kinetochore"/>
    <property type="evidence" value="ECO:0007669"/>
    <property type="project" value="TreeGrafter"/>
</dbReference>
<dbReference type="GO" id="GO:0072686">
    <property type="term" value="C:mitotic spindle"/>
    <property type="evidence" value="ECO:0007669"/>
    <property type="project" value="TreeGrafter"/>
</dbReference>
<dbReference type="GO" id="GO:0034506">
    <property type="term" value="C:chromosome, centromeric core domain"/>
    <property type="evidence" value="ECO:0007669"/>
    <property type="project" value="TreeGrafter"/>
</dbReference>
<dbReference type="VEuPathDB" id="FungiDB:F4678DRAFT_475115"/>
<dbReference type="GO" id="GO:0045144">
    <property type="term" value="P:meiotic sister chromatid segregation"/>
    <property type="evidence" value="ECO:0007669"/>
    <property type="project" value="TreeGrafter"/>
</dbReference>
<dbReference type="GO" id="GO:0033551">
    <property type="term" value="C:monopolin complex"/>
    <property type="evidence" value="ECO:0007669"/>
    <property type="project" value="InterPro"/>
</dbReference>
<dbReference type="PANTHER" id="PTHR28006">
    <property type="entry name" value="MONOPOLIN COMPLEX SUBUNIT CSM1"/>
    <property type="match status" value="1"/>
</dbReference>
<dbReference type="InterPro" id="IPR038608">
    <property type="entry name" value="Csm1/Pcs1_C_sf"/>
</dbReference>
<dbReference type="Gene3D" id="3.90.1150.80">
    <property type="match status" value="1"/>
</dbReference>
<feature type="coiled-coil region" evidence="1">
    <location>
        <begin position="298"/>
        <end position="363"/>
    </location>
</feature>
<dbReference type="AlphaFoldDB" id="A0A9W8TNY4"/>
<gene>
    <name evidence="4" type="ORF">NPX13_g2670</name>
</gene>
<dbReference type="GO" id="GO:0005730">
    <property type="term" value="C:nucleolus"/>
    <property type="evidence" value="ECO:0007669"/>
    <property type="project" value="TreeGrafter"/>
</dbReference>
<comment type="caution">
    <text evidence="4">The sequence shown here is derived from an EMBL/GenBank/DDBJ whole genome shotgun (WGS) entry which is preliminary data.</text>
</comment>
<dbReference type="EMBL" id="JANPWZ010000292">
    <property type="protein sequence ID" value="KAJ3577898.1"/>
    <property type="molecule type" value="Genomic_DNA"/>
</dbReference>
<evidence type="ECO:0000313" key="5">
    <source>
        <dbReference type="Proteomes" id="UP001148614"/>
    </source>
</evidence>
<protein>
    <recommendedName>
        <fullName evidence="3">Monopolin complex subunit Csm1/Pcs1 C-terminal domain-containing protein</fullName>
    </recommendedName>
</protein>
<feature type="compositionally biased region" description="Basic residues" evidence="2">
    <location>
        <begin position="119"/>
        <end position="130"/>
    </location>
</feature>
<feature type="compositionally biased region" description="Polar residues" evidence="2">
    <location>
        <begin position="215"/>
        <end position="229"/>
    </location>
</feature>